<feature type="non-terminal residue" evidence="1">
    <location>
        <position position="58"/>
    </location>
</feature>
<proteinExistence type="predicted"/>
<comment type="caution">
    <text evidence="1">The sequence shown here is derived from an EMBL/GenBank/DDBJ whole genome shotgun (WGS) entry which is preliminary data.</text>
</comment>
<protein>
    <submittedName>
        <fullName evidence="1">2776_t:CDS:1</fullName>
    </submittedName>
</protein>
<keyword evidence="2" id="KW-1185">Reference proteome</keyword>
<evidence type="ECO:0000313" key="2">
    <source>
        <dbReference type="Proteomes" id="UP000789366"/>
    </source>
</evidence>
<reference evidence="1" key="1">
    <citation type="submission" date="2021-06" db="EMBL/GenBank/DDBJ databases">
        <authorList>
            <person name="Kallberg Y."/>
            <person name="Tangrot J."/>
            <person name="Rosling A."/>
        </authorList>
    </citation>
    <scope>NUCLEOTIDE SEQUENCE</scope>
    <source>
        <strain evidence="1">28 12/20/2015</strain>
    </source>
</reference>
<evidence type="ECO:0000313" key="1">
    <source>
        <dbReference type="EMBL" id="CAG8741899.1"/>
    </source>
</evidence>
<gene>
    <name evidence="1" type="ORF">SPELUC_LOCUS13871</name>
</gene>
<accession>A0ACA9QC84</accession>
<dbReference type="Proteomes" id="UP000789366">
    <property type="component" value="Unassembled WGS sequence"/>
</dbReference>
<dbReference type="EMBL" id="CAJVPW010038302">
    <property type="protein sequence ID" value="CAG8741899.1"/>
    <property type="molecule type" value="Genomic_DNA"/>
</dbReference>
<sequence length="58" mass="6624">MQEIINASTKEAEYEDYEPFDSDEAEMQETFQKETDTLVPASAKNSIFTNCVIIDNDN</sequence>
<name>A0ACA9QC84_9GLOM</name>
<organism evidence="1 2">
    <name type="scientific">Cetraspora pellucida</name>
    <dbReference type="NCBI Taxonomy" id="1433469"/>
    <lineage>
        <taxon>Eukaryota</taxon>
        <taxon>Fungi</taxon>
        <taxon>Fungi incertae sedis</taxon>
        <taxon>Mucoromycota</taxon>
        <taxon>Glomeromycotina</taxon>
        <taxon>Glomeromycetes</taxon>
        <taxon>Diversisporales</taxon>
        <taxon>Gigasporaceae</taxon>
        <taxon>Cetraspora</taxon>
    </lineage>
</organism>